<dbReference type="InterPro" id="IPR018271">
    <property type="entry name" value="Ribosomal_uS14_CS"/>
</dbReference>
<feature type="coiled-coil region" evidence="9">
    <location>
        <begin position="10"/>
        <end position="44"/>
    </location>
</feature>
<dbReference type="PANTHER" id="PTHR19836">
    <property type="entry name" value="30S RIBOSOMAL PROTEIN S14"/>
    <property type="match status" value="1"/>
</dbReference>
<comment type="function">
    <text evidence="1 8">Binds 16S rRNA, required for the assembly of 30S particles and may also be responsible for determining the conformation of the 16S rRNA at the A site.</text>
</comment>
<keyword evidence="8" id="KW-0694">RNA-binding</keyword>
<dbReference type="NCBIfam" id="NF006477">
    <property type="entry name" value="PRK08881.1"/>
    <property type="match status" value="1"/>
</dbReference>
<dbReference type="PATRIC" id="fig|388467.6.peg.1989"/>
<name>A0A073CSJ2_PLAA1</name>
<dbReference type="GO" id="GO:0015935">
    <property type="term" value="C:small ribosomal subunit"/>
    <property type="evidence" value="ECO:0007669"/>
    <property type="project" value="TreeGrafter"/>
</dbReference>
<dbReference type="GeneID" id="77289438"/>
<evidence type="ECO:0000256" key="3">
    <source>
        <dbReference type="ARBA" id="ARBA00022730"/>
    </source>
</evidence>
<keyword evidence="9" id="KW-0175">Coiled coil</keyword>
<evidence type="ECO:0000256" key="8">
    <source>
        <dbReference type="HAMAP-Rule" id="MF_00537"/>
    </source>
</evidence>
<proteinExistence type="inferred from homology"/>
<dbReference type="SUPFAM" id="SSF57716">
    <property type="entry name" value="Glucocorticoid receptor-like (DNA-binding domain)"/>
    <property type="match status" value="1"/>
</dbReference>
<dbReference type="PANTHER" id="PTHR19836:SF19">
    <property type="entry name" value="SMALL RIBOSOMAL SUBUNIT PROTEIN US14M"/>
    <property type="match status" value="1"/>
</dbReference>
<dbReference type="GO" id="GO:0003735">
    <property type="term" value="F:structural constituent of ribosome"/>
    <property type="evidence" value="ECO:0007669"/>
    <property type="project" value="InterPro"/>
</dbReference>
<dbReference type="STRING" id="388467.A19Y_2041"/>
<organism evidence="10 11">
    <name type="scientific">Planktothrix agardhii (strain NIVA-CYA 126/8)</name>
    <dbReference type="NCBI Taxonomy" id="388467"/>
    <lineage>
        <taxon>Bacteria</taxon>
        <taxon>Bacillati</taxon>
        <taxon>Cyanobacteriota</taxon>
        <taxon>Cyanophyceae</taxon>
        <taxon>Oscillatoriophycideae</taxon>
        <taxon>Oscillatoriales</taxon>
        <taxon>Microcoleaceae</taxon>
        <taxon>Planktothrix</taxon>
    </lineage>
</organism>
<keyword evidence="11" id="KW-1185">Reference proteome</keyword>
<dbReference type="GO" id="GO:0019843">
    <property type="term" value="F:rRNA binding"/>
    <property type="evidence" value="ECO:0007669"/>
    <property type="project" value="UniProtKB-UniRule"/>
</dbReference>
<protein>
    <recommendedName>
        <fullName evidence="6 8">Small ribosomal subunit protein uS14</fullName>
    </recommendedName>
</protein>
<evidence type="ECO:0000313" key="10">
    <source>
        <dbReference type="EMBL" id="KEI67010.1"/>
    </source>
</evidence>
<dbReference type="eggNOG" id="COG0199">
    <property type="taxonomic scope" value="Bacteria"/>
</dbReference>
<dbReference type="PROSITE" id="PS00527">
    <property type="entry name" value="RIBOSOMAL_S14"/>
    <property type="match status" value="1"/>
</dbReference>
<accession>A0A073CSJ2</accession>
<dbReference type="HAMAP" id="MF_00537">
    <property type="entry name" value="Ribosomal_uS14_1"/>
    <property type="match status" value="1"/>
</dbReference>
<dbReference type="AlphaFoldDB" id="A0A073CSJ2"/>
<reference evidence="10 11" key="1">
    <citation type="journal article" date="2014" name="Appl. Environ. Microbiol.">
        <title>Elucidation of insertion elements encoded on plasmids and in vitro construction of shuttle vectors from the toxic cyanobacterium Planktothrix.</title>
        <authorList>
            <person name="Christiansen G."/>
            <person name="Goesmann A."/>
            <person name="Kurmayer R."/>
        </authorList>
    </citation>
    <scope>NUCLEOTIDE SEQUENCE [LARGE SCALE GENOMIC DNA]</scope>
    <source>
        <strain evidence="10 11">NIVA-CYA 126/8</strain>
    </source>
</reference>
<dbReference type="Gene3D" id="1.10.287.1480">
    <property type="match status" value="1"/>
</dbReference>
<evidence type="ECO:0000256" key="5">
    <source>
        <dbReference type="ARBA" id="ARBA00023274"/>
    </source>
</evidence>
<keyword evidence="3 8" id="KW-0699">rRNA-binding</keyword>
<dbReference type="EMBL" id="CM002803">
    <property type="protein sequence ID" value="KEI67010.1"/>
    <property type="molecule type" value="Genomic_DNA"/>
</dbReference>
<keyword evidence="5 8" id="KW-0687">Ribonucleoprotein</keyword>
<evidence type="ECO:0000256" key="1">
    <source>
        <dbReference type="ARBA" id="ARBA00003686"/>
    </source>
</evidence>
<dbReference type="GO" id="GO:0006412">
    <property type="term" value="P:translation"/>
    <property type="evidence" value="ECO:0007669"/>
    <property type="project" value="UniProtKB-UniRule"/>
</dbReference>
<evidence type="ECO:0000256" key="4">
    <source>
        <dbReference type="ARBA" id="ARBA00022980"/>
    </source>
</evidence>
<gene>
    <name evidence="8 10" type="primary">rpsN</name>
    <name evidence="8" type="synonym">rps14</name>
    <name evidence="10" type="ORF">A19Y_2041</name>
</gene>
<dbReference type="Pfam" id="PF00253">
    <property type="entry name" value="Ribosomal_S14"/>
    <property type="match status" value="1"/>
</dbReference>
<evidence type="ECO:0000256" key="7">
    <source>
        <dbReference type="ARBA" id="ARBA00047110"/>
    </source>
</evidence>
<evidence type="ECO:0000256" key="2">
    <source>
        <dbReference type="ARBA" id="ARBA00009083"/>
    </source>
</evidence>
<keyword evidence="4 8" id="KW-0689">Ribosomal protein</keyword>
<dbReference type="InterPro" id="IPR023036">
    <property type="entry name" value="Ribosomal_uS14_bac/plastid"/>
</dbReference>
<comment type="similarity">
    <text evidence="2 8">Belongs to the universal ribosomal protein uS14 family.</text>
</comment>
<dbReference type="HOGENOM" id="CLU_139869_0_1_3"/>
<dbReference type="GO" id="GO:0005737">
    <property type="term" value="C:cytoplasm"/>
    <property type="evidence" value="ECO:0007669"/>
    <property type="project" value="UniProtKB-ARBA"/>
</dbReference>
<comment type="subunit">
    <text evidence="7 8">Part of the 30S ribosomal subunit. Contacts proteins S3 and S10.</text>
</comment>
<evidence type="ECO:0000256" key="6">
    <source>
        <dbReference type="ARBA" id="ARBA00035167"/>
    </source>
</evidence>
<sequence>MAKKSMIERNNKRKRTVEKYAEKRADLKDQFEQAGSQLEKMEIHRKIQQLPRDSSRTRVRNRCWLTGRPRGFYRDFGLSRNVIREMAHAGLLPGVVKSSW</sequence>
<evidence type="ECO:0000313" key="11">
    <source>
        <dbReference type="Proteomes" id="UP000027395"/>
    </source>
</evidence>
<dbReference type="RefSeq" id="WP_026785328.1">
    <property type="nucleotide sequence ID" value="NZ_CM002803.1"/>
</dbReference>
<dbReference type="Proteomes" id="UP000027395">
    <property type="component" value="Chromosome"/>
</dbReference>
<dbReference type="InterPro" id="IPR001209">
    <property type="entry name" value="Ribosomal_uS14"/>
</dbReference>
<dbReference type="FunFam" id="1.10.287.1480:FF:000001">
    <property type="entry name" value="30S ribosomal protein S14"/>
    <property type="match status" value="1"/>
</dbReference>
<evidence type="ECO:0000256" key="9">
    <source>
        <dbReference type="SAM" id="Coils"/>
    </source>
</evidence>